<feature type="transmembrane region" description="Helical" evidence="7">
    <location>
        <begin position="355"/>
        <end position="375"/>
    </location>
</feature>
<dbReference type="InterPro" id="IPR005821">
    <property type="entry name" value="Ion_trans_dom"/>
</dbReference>
<dbReference type="Proteomes" id="UP000039865">
    <property type="component" value="Unassembled WGS sequence"/>
</dbReference>
<feature type="transmembrane region" description="Helical" evidence="7">
    <location>
        <begin position="270"/>
        <end position="290"/>
    </location>
</feature>
<gene>
    <name evidence="9" type="primary">Contig2160.g2320</name>
    <name evidence="9" type="ORF">STYLEM_14385</name>
</gene>
<dbReference type="AlphaFoldDB" id="A0A078ATI2"/>
<evidence type="ECO:0000256" key="1">
    <source>
        <dbReference type="ARBA" id="ARBA00004141"/>
    </source>
</evidence>
<accession>A0A078ATI2</accession>
<keyword evidence="4 7" id="KW-1133">Transmembrane helix</keyword>
<feature type="transmembrane region" description="Helical" evidence="7">
    <location>
        <begin position="6"/>
        <end position="23"/>
    </location>
</feature>
<dbReference type="Pfam" id="PF00520">
    <property type="entry name" value="Ion_trans"/>
    <property type="match status" value="1"/>
</dbReference>
<dbReference type="InterPro" id="IPR024862">
    <property type="entry name" value="TRPV"/>
</dbReference>
<dbReference type="PANTHER" id="PTHR10582">
    <property type="entry name" value="TRANSIENT RECEPTOR POTENTIAL ION CHANNEL PROTEIN"/>
    <property type="match status" value="1"/>
</dbReference>
<dbReference type="InParanoid" id="A0A078ATI2"/>
<dbReference type="GO" id="GO:0098703">
    <property type="term" value="P:calcium ion import across plasma membrane"/>
    <property type="evidence" value="ECO:0007669"/>
    <property type="project" value="TreeGrafter"/>
</dbReference>
<name>A0A078ATI2_STYLE</name>
<keyword evidence="2 7" id="KW-0812">Transmembrane</keyword>
<evidence type="ECO:0000256" key="2">
    <source>
        <dbReference type="ARBA" id="ARBA00022692"/>
    </source>
</evidence>
<feature type="region of interest" description="Disordered" evidence="6">
    <location>
        <begin position="608"/>
        <end position="630"/>
    </location>
</feature>
<feature type="transmembrane region" description="Helical" evidence="7">
    <location>
        <begin position="217"/>
        <end position="245"/>
    </location>
</feature>
<evidence type="ECO:0000259" key="8">
    <source>
        <dbReference type="Pfam" id="PF00520"/>
    </source>
</evidence>
<keyword evidence="10" id="KW-1185">Reference proteome</keyword>
<dbReference type="OrthoDB" id="327201at2759"/>
<keyword evidence="3" id="KW-0677">Repeat</keyword>
<dbReference type="Gene3D" id="1.10.287.70">
    <property type="match status" value="1"/>
</dbReference>
<sequence length="661" mass="77256">MQVRYFIEAAFFIALSCFFQYYISAFNSLIHKIHEEIQLITHQEGNHEEYLKELDSLLLEAGEDIYTAMYVSILIASINEQRSRLQNDFGEGHLTTHEIFILNVIEDISDGSFRFDILLAIHTGFLWLKVMLLLKLTRMFGPLIKIVESMLVDIGQFAVVWIINLVFFACVGMLLFGEIEVYDHFQDTIIMFIESALGDWNLHIYDDLKIGPYFGKIYHLVFLIFNMVLMLNLMIAILSTTFSILQEKKLALYYDGVIEAIPQYKYDKTYGSMICAFPPMNLIIFPFNIFGKMIKDKIILRKLDDFLMKIAYLPVLILSLTLFVIGNLIALPFAYLFTVSLKFKHAFQTNNALHFLIFGLIYLTFSQITDIFIFFRHSFSNNYEKLQPFNRPVISRDGKTHVRMKDIMTRLREMTNINENIQLIVYGPLMKSKINDSEYEHIVRKDNFLKNIQGFNSLKLVVGNCCNEQNMVDVKLVNIHVKEMEIKMRIIVSNLKKEANLIIKNQTIFRQNLKIGQIKDKLQVSKYLITEYQRQKKNISTEFAFVNPKRIIESIQPQQDRDNKENSQVLKSILNMVQDIKDQHLAQRKRSKVRIAVTNLMPLNKTATDNFPIRSEDQGALTTHEQRRHKTTKLEDNFDGDSFWDDLENIEENKLNDSVDF</sequence>
<dbReference type="EMBL" id="CCKQ01013619">
    <property type="protein sequence ID" value="CDW85311.1"/>
    <property type="molecule type" value="Genomic_DNA"/>
</dbReference>
<comment type="subcellular location">
    <subcellularLocation>
        <location evidence="1">Membrane</location>
        <topology evidence="1">Multi-pass membrane protein</topology>
    </subcellularLocation>
</comment>
<dbReference type="PANTHER" id="PTHR10582:SF2">
    <property type="entry name" value="INACTIVE"/>
    <property type="match status" value="1"/>
</dbReference>
<feature type="transmembrane region" description="Helical" evidence="7">
    <location>
        <begin position="115"/>
        <end position="134"/>
    </location>
</feature>
<keyword evidence="5 7" id="KW-0472">Membrane</keyword>
<protein>
    <submittedName>
        <fullName evidence="9">Transient receptor potential cation subfamily member 4</fullName>
    </submittedName>
</protein>
<reference evidence="9 10" key="1">
    <citation type="submission" date="2014-06" db="EMBL/GenBank/DDBJ databases">
        <authorList>
            <person name="Swart Estienne"/>
        </authorList>
    </citation>
    <scope>NUCLEOTIDE SEQUENCE [LARGE SCALE GENOMIC DNA]</scope>
    <source>
        <strain evidence="9 10">130c</strain>
    </source>
</reference>
<evidence type="ECO:0000256" key="7">
    <source>
        <dbReference type="SAM" id="Phobius"/>
    </source>
</evidence>
<keyword evidence="9" id="KW-0675">Receptor</keyword>
<feature type="domain" description="Ion transport" evidence="8">
    <location>
        <begin position="125"/>
        <end position="248"/>
    </location>
</feature>
<proteinExistence type="predicted"/>
<evidence type="ECO:0000256" key="6">
    <source>
        <dbReference type="SAM" id="MobiDB-lite"/>
    </source>
</evidence>
<feature type="transmembrane region" description="Helical" evidence="7">
    <location>
        <begin position="311"/>
        <end position="335"/>
    </location>
</feature>
<evidence type="ECO:0000256" key="3">
    <source>
        <dbReference type="ARBA" id="ARBA00022737"/>
    </source>
</evidence>
<evidence type="ECO:0000313" key="9">
    <source>
        <dbReference type="EMBL" id="CDW85311.1"/>
    </source>
</evidence>
<dbReference type="GO" id="GO:0005886">
    <property type="term" value="C:plasma membrane"/>
    <property type="evidence" value="ECO:0007669"/>
    <property type="project" value="TreeGrafter"/>
</dbReference>
<organism evidence="9 10">
    <name type="scientific">Stylonychia lemnae</name>
    <name type="common">Ciliate</name>
    <dbReference type="NCBI Taxonomy" id="5949"/>
    <lineage>
        <taxon>Eukaryota</taxon>
        <taxon>Sar</taxon>
        <taxon>Alveolata</taxon>
        <taxon>Ciliophora</taxon>
        <taxon>Intramacronucleata</taxon>
        <taxon>Spirotrichea</taxon>
        <taxon>Stichotrichia</taxon>
        <taxon>Sporadotrichida</taxon>
        <taxon>Oxytrichidae</taxon>
        <taxon>Stylonychinae</taxon>
        <taxon>Stylonychia</taxon>
    </lineage>
</organism>
<feature type="transmembrane region" description="Helical" evidence="7">
    <location>
        <begin position="154"/>
        <end position="176"/>
    </location>
</feature>
<evidence type="ECO:0000313" key="10">
    <source>
        <dbReference type="Proteomes" id="UP000039865"/>
    </source>
</evidence>
<evidence type="ECO:0000256" key="5">
    <source>
        <dbReference type="ARBA" id="ARBA00023136"/>
    </source>
</evidence>
<dbReference type="GO" id="GO:0005216">
    <property type="term" value="F:monoatomic ion channel activity"/>
    <property type="evidence" value="ECO:0007669"/>
    <property type="project" value="InterPro"/>
</dbReference>
<evidence type="ECO:0000256" key="4">
    <source>
        <dbReference type="ARBA" id="ARBA00022989"/>
    </source>
</evidence>